<evidence type="ECO:0000259" key="2">
    <source>
        <dbReference type="PROSITE" id="PS51089"/>
    </source>
</evidence>
<dbReference type="GO" id="GO:0003779">
    <property type="term" value="F:actin binding"/>
    <property type="evidence" value="ECO:0007669"/>
    <property type="project" value="InterPro"/>
</dbReference>
<feature type="domain" description="HP" evidence="2">
    <location>
        <begin position="169"/>
        <end position="234"/>
    </location>
</feature>
<dbReference type="FunFam" id="1.10.950.10:FF:000004">
    <property type="entry name" value="Villin-like 1"/>
    <property type="match status" value="1"/>
</dbReference>
<comment type="caution">
    <text evidence="3">The sequence shown here is derived from an EMBL/GenBank/DDBJ whole genome shotgun (WGS) entry which is preliminary data.</text>
</comment>
<name>A0A438D451_VITVI</name>
<dbReference type="PANTHER" id="PTHR24213">
    <property type="entry name" value="ACTIN-BINDING LIM PROTEIN"/>
    <property type="match status" value="1"/>
</dbReference>
<dbReference type="SUPFAM" id="SSF47050">
    <property type="entry name" value="VHP, Villin headpiece domain"/>
    <property type="match status" value="1"/>
</dbReference>
<dbReference type="EMBL" id="QGNW01001804">
    <property type="protein sequence ID" value="RVW30269.1"/>
    <property type="molecule type" value="Genomic_DNA"/>
</dbReference>
<proteinExistence type="predicted"/>
<dbReference type="AlphaFoldDB" id="A0A438D451"/>
<feature type="compositionally biased region" description="Acidic residues" evidence="1">
    <location>
        <begin position="156"/>
        <end position="171"/>
    </location>
</feature>
<protein>
    <submittedName>
        <fullName evidence="3">Villin-4</fullName>
    </submittedName>
</protein>
<organism evidence="3 4">
    <name type="scientific">Vitis vinifera</name>
    <name type="common">Grape</name>
    <dbReference type="NCBI Taxonomy" id="29760"/>
    <lineage>
        <taxon>Eukaryota</taxon>
        <taxon>Viridiplantae</taxon>
        <taxon>Streptophyta</taxon>
        <taxon>Embryophyta</taxon>
        <taxon>Tracheophyta</taxon>
        <taxon>Spermatophyta</taxon>
        <taxon>Magnoliopsida</taxon>
        <taxon>eudicotyledons</taxon>
        <taxon>Gunneridae</taxon>
        <taxon>Pentapetalae</taxon>
        <taxon>rosids</taxon>
        <taxon>Vitales</taxon>
        <taxon>Vitaceae</taxon>
        <taxon>Viteae</taxon>
        <taxon>Vitis</taxon>
    </lineage>
</organism>
<feature type="compositionally biased region" description="Low complexity" evidence="1">
    <location>
        <begin position="102"/>
        <end position="112"/>
    </location>
</feature>
<dbReference type="PANTHER" id="PTHR24213:SF9">
    <property type="entry name" value="UNCOORDINATED 115A, ISOFORM B-RELATED"/>
    <property type="match status" value="1"/>
</dbReference>
<feature type="compositionally biased region" description="Polar residues" evidence="1">
    <location>
        <begin position="31"/>
        <end position="48"/>
    </location>
</feature>
<sequence length="234" mass="26438">MFSMRKVENIAGFIAEVKRKPKRRTPVSYGGRSSSLPEKSQRSRSMSFSPDRVRVRGRSPAFNALAANFENPNSRNLSTPPPMVRKLYPKSVTPDPSKLDSRSAAIAALSASFEQPAREPVVPKSPKVTEEAPKPKPKPETNSKEKAMSSRIEALTIEEDVKEGEAEDEEGLPIYPYERLKTTSIEPVAEIDVTKRETYLSSEEFRQKFGMTKDAFYKLPKWKQNKLKMALQLF</sequence>
<dbReference type="InterPro" id="IPR036886">
    <property type="entry name" value="Villin_headpiece_dom_sf"/>
</dbReference>
<dbReference type="Proteomes" id="UP000288805">
    <property type="component" value="Unassembled WGS sequence"/>
</dbReference>
<evidence type="ECO:0000313" key="4">
    <source>
        <dbReference type="Proteomes" id="UP000288805"/>
    </source>
</evidence>
<feature type="region of interest" description="Disordered" evidence="1">
    <location>
        <begin position="15"/>
        <end position="175"/>
    </location>
</feature>
<dbReference type="SMART" id="SM00153">
    <property type="entry name" value="VHP"/>
    <property type="match status" value="1"/>
</dbReference>
<evidence type="ECO:0000256" key="1">
    <source>
        <dbReference type="SAM" id="MobiDB-lite"/>
    </source>
</evidence>
<dbReference type="GO" id="GO:0007010">
    <property type="term" value="P:cytoskeleton organization"/>
    <property type="evidence" value="ECO:0007669"/>
    <property type="project" value="InterPro"/>
</dbReference>
<feature type="compositionally biased region" description="Basic and acidic residues" evidence="1">
    <location>
        <begin position="127"/>
        <end position="148"/>
    </location>
</feature>
<dbReference type="Pfam" id="PF02209">
    <property type="entry name" value="VHP"/>
    <property type="match status" value="1"/>
</dbReference>
<dbReference type="InterPro" id="IPR051618">
    <property type="entry name" value="Actin-binding_LIM"/>
</dbReference>
<dbReference type="PROSITE" id="PS51089">
    <property type="entry name" value="HP"/>
    <property type="match status" value="1"/>
</dbReference>
<dbReference type="InterPro" id="IPR003128">
    <property type="entry name" value="Villin_headpiece"/>
</dbReference>
<reference evidence="3 4" key="1">
    <citation type="journal article" date="2018" name="PLoS Genet.">
        <title>Population sequencing reveals clonal diversity and ancestral inbreeding in the grapevine cultivar Chardonnay.</title>
        <authorList>
            <person name="Roach M.J."/>
            <person name="Johnson D.L."/>
            <person name="Bohlmann J."/>
            <person name="van Vuuren H.J."/>
            <person name="Jones S.J."/>
            <person name="Pretorius I.S."/>
            <person name="Schmidt S.A."/>
            <person name="Borneman A.R."/>
        </authorList>
    </citation>
    <scope>NUCLEOTIDE SEQUENCE [LARGE SCALE GENOMIC DNA]</scope>
    <source>
        <strain evidence="4">cv. Chardonnay</strain>
        <tissue evidence="3">Leaf</tissue>
    </source>
</reference>
<dbReference type="Gene3D" id="1.10.950.10">
    <property type="entry name" value="Villin headpiece domain"/>
    <property type="match status" value="1"/>
</dbReference>
<evidence type="ECO:0000313" key="3">
    <source>
        <dbReference type="EMBL" id="RVW30269.1"/>
    </source>
</evidence>
<accession>A0A438D451</accession>
<gene>
    <name evidence="3" type="primary">VLN4_2</name>
    <name evidence="3" type="ORF">CK203_098813</name>
</gene>